<evidence type="ECO:0000313" key="2">
    <source>
        <dbReference type="Proteomes" id="UP000009183"/>
    </source>
</evidence>
<dbReference type="Proteomes" id="UP000009183">
    <property type="component" value="Chromosome 5"/>
</dbReference>
<dbReference type="InParanoid" id="F6H8J9"/>
<dbReference type="AlphaFoldDB" id="F6H8J9"/>
<evidence type="ECO:0000313" key="1">
    <source>
        <dbReference type="EMBL" id="CCB48534.1"/>
    </source>
</evidence>
<dbReference type="HOGENOM" id="CLU_3352123_0_0_1"/>
<name>F6H8J9_VITVI</name>
<proteinExistence type="predicted"/>
<organism evidence="1 2">
    <name type="scientific">Vitis vinifera</name>
    <name type="common">Grape</name>
    <dbReference type="NCBI Taxonomy" id="29760"/>
    <lineage>
        <taxon>Eukaryota</taxon>
        <taxon>Viridiplantae</taxon>
        <taxon>Streptophyta</taxon>
        <taxon>Embryophyta</taxon>
        <taxon>Tracheophyta</taxon>
        <taxon>Spermatophyta</taxon>
        <taxon>Magnoliopsida</taxon>
        <taxon>eudicotyledons</taxon>
        <taxon>Gunneridae</taxon>
        <taxon>Pentapetalae</taxon>
        <taxon>rosids</taxon>
        <taxon>Vitales</taxon>
        <taxon>Vitaceae</taxon>
        <taxon>Viteae</taxon>
        <taxon>Vitis</taxon>
    </lineage>
</organism>
<gene>
    <name evidence="1" type="ordered locus">VIT_05s0049g00320</name>
</gene>
<sequence length="37" mass="4378">MCLDIGIDFQTRSIFFNPMFFHCDRVWSVPRGSTCFC</sequence>
<keyword evidence="2" id="KW-1185">Reference proteome</keyword>
<dbReference type="EMBL" id="FN595496">
    <property type="protein sequence ID" value="CCB48534.1"/>
    <property type="molecule type" value="Genomic_DNA"/>
</dbReference>
<reference evidence="2" key="1">
    <citation type="journal article" date="2007" name="Nature">
        <title>The grapevine genome sequence suggests ancestral hexaploidization in major angiosperm phyla.</title>
        <authorList>
            <consortium name="The French-Italian Public Consortium for Grapevine Genome Characterization."/>
            <person name="Jaillon O."/>
            <person name="Aury J.-M."/>
            <person name="Noel B."/>
            <person name="Policriti A."/>
            <person name="Clepet C."/>
            <person name="Casagrande A."/>
            <person name="Choisne N."/>
            <person name="Aubourg S."/>
            <person name="Vitulo N."/>
            <person name="Jubin C."/>
            <person name="Vezzi A."/>
            <person name="Legeai F."/>
            <person name="Hugueney P."/>
            <person name="Dasilva C."/>
            <person name="Horner D."/>
            <person name="Mica E."/>
            <person name="Jublot D."/>
            <person name="Poulain J."/>
            <person name="Bruyere C."/>
            <person name="Billault A."/>
            <person name="Segurens B."/>
            <person name="Gouyvenoux M."/>
            <person name="Ugarte E."/>
            <person name="Cattonaro F."/>
            <person name="Anthouard V."/>
            <person name="Vico V."/>
            <person name="Del Fabbro C."/>
            <person name="Alaux M."/>
            <person name="Di Gaspero G."/>
            <person name="Dumas V."/>
            <person name="Felice N."/>
            <person name="Paillard S."/>
            <person name="Juman I."/>
            <person name="Moroldo M."/>
            <person name="Scalabrin S."/>
            <person name="Canaguier A."/>
            <person name="Le Clainche I."/>
            <person name="Malacrida G."/>
            <person name="Durand E."/>
            <person name="Pesole G."/>
            <person name="Laucou V."/>
            <person name="Chatelet P."/>
            <person name="Merdinoglu D."/>
            <person name="Delledonne M."/>
            <person name="Pezzotti M."/>
            <person name="Lecharny A."/>
            <person name="Scarpelli C."/>
            <person name="Artiguenave F."/>
            <person name="Pe M.E."/>
            <person name="Valle G."/>
            <person name="Morgante M."/>
            <person name="Caboche M."/>
            <person name="Adam-Blondon A.-F."/>
            <person name="Weissenbach J."/>
            <person name="Quetier F."/>
            <person name="Wincker P."/>
        </authorList>
    </citation>
    <scope>NUCLEOTIDE SEQUENCE [LARGE SCALE GENOMIC DNA]</scope>
    <source>
        <strain evidence="2">cv. Pinot noir / PN40024</strain>
    </source>
</reference>
<accession>F6H8J9</accession>
<dbReference type="PaxDb" id="29760-VIT_05s0049g00320.t01"/>
<protein>
    <submittedName>
        <fullName evidence="1">Uncharacterized protein</fullName>
    </submittedName>
</protein>